<dbReference type="CDD" id="cd21107">
    <property type="entry name" value="RsiG"/>
    <property type="match status" value="1"/>
</dbReference>
<evidence type="ECO:0000313" key="3">
    <source>
        <dbReference type="Proteomes" id="UP001589693"/>
    </source>
</evidence>
<dbReference type="InterPro" id="IPR049575">
    <property type="entry name" value="RsiG-like"/>
</dbReference>
<dbReference type="Proteomes" id="UP001589693">
    <property type="component" value="Unassembled WGS sequence"/>
</dbReference>
<reference evidence="2 3" key="1">
    <citation type="submission" date="2024-09" db="EMBL/GenBank/DDBJ databases">
        <authorList>
            <person name="Sun Q."/>
            <person name="Mori K."/>
        </authorList>
    </citation>
    <scope>NUCLEOTIDE SEQUENCE [LARGE SCALE GENOMIC DNA]</scope>
    <source>
        <strain evidence="2 3">TBRC 7907</strain>
    </source>
</reference>
<keyword evidence="3" id="KW-1185">Reference proteome</keyword>
<proteinExistence type="predicted"/>
<dbReference type="EMBL" id="JBHLZU010000011">
    <property type="protein sequence ID" value="MFB9905057.1"/>
    <property type="molecule type" value="Genomic_DNA"/>
</dbReference>
<accession>A0ABV5ZVY7</accession>
<feature type="domain" description="RsiG-like" evidence="1">
    <location>
        <begin position="120"/>
        <end position="179"/>
    </location>
</feature>
<evidence type="ECO:0000313" key="2">
    <source>
        <dbReference type="EMBL" id="MFB9905057.1"/>
    </source>
</evidence>
<organism evidence="2 3">
    <name type="scientific">Allokutzneria oryzae</name>
    <dbReference type="NCBI Taxonomy" id="1378989"/>
    <lineage>
        <taxon>Bacteria</taxon>
        <taxon>Bacillati</taxon>
        <taxon>Actinomycetota</taxon>
        <taxon>Actinomycetes</taxon>
        <taxon>Pseudonocardiales</taxon>
        <taxon>Pseudonocardiaceae</taxon>
        <taxon>Allokutzneria</taxon>
    </lineage>
</organism>
<protein>
    <submittedName>
        <fullName evidence="2">Aerial mycelium formation protein</fullName>
    </submittedName>
</protein>
<evidence type="ECO:0000259" key="1">
    <source>
        <dbReference type="Pfam" id="PF22802"/>
    </source>
</evidence>
<dbReference type="InterPro" id="IPR055209">
    <property type="entry name" value="RsiG-like_dom"/>
</dbReference>
<gene>
    <name evidence="2" type="ORF">ACFFQA_14040</name>
</gene>
<name>A0ABV5ZVY7_9PSEU</name>
<feature type="domain" description="RsiG-like" evidence="1">
    <location>
        <begin position="20"/>
        <end position="83"/>
    </location>
</feature>
<dbReference type="Pfam" id="PF22802">
    <property type="entry name" value="RsiG"/>
    <property type="match status" value="2"/>
</dbReference>
<comment type="caution">
    <text evidence="2">The sequence shown here is derived from an EMBL/GenBank/DDBJ whole genome shotgun (WGS) entry which is preliminary data.</text>
</comment>
<sequence>MIEVRPGGRRRIDRVLAPDYTEGVEQRPLNEVRELRDEAAQEETDLSYVRRLLHARIDIVLAEQRRRSEGGPTSVVEQLVGILSENAVRPTGGLGRAQMPEPSRAEAHRRHVEALVSDVDLSNVTSLTEEQIAHALRAYRAEEASVSGRRREVQVVMDRLNEEIARRYREGRASVDDLLAARLRQQDGADDAKED</sequence>
<dbReference type="RefSeq" id="WP_377852343.1">
    <property type="nucleotide sequence ID" value="NZ_JBHLZU010000011.1"/>
</dbReference>